<dbReference type="EMBL" id="MHKO01000008">
    <property type="protein sequence ID" value="OGY92984.1"/>
    <property type="molecule type" value="Genomic_DNA"/>
</dbReference>
<protein>
    <recommendedName>
        <fullName evidence="1">GP-PDE domain-containing protein</fullName>
    </recommendedName>
</protein>
<dbReference type="GO" id="GO:0006629">
    <property type="term" value="P:lipid metabolic process"/>
    <property type="evidence" value="ECO:0007669"/>
    <property type="project" value="InterPro"/>
</dbReference>
<dbReference type="AlphaFoldDB" id="A0A1G2BUZ9"/>
<accession>A0A1G2BUZ9</accession>
<evidence type="ECO:0000313" key="2">
    <source>
        <dbReference type="EMBL" id="OGY92984.1"/>
    </source>
</evidence>
<proteinExistence type="predicted"/>
<dbReference type="SUPFAM" id="SSF51695">
    <property type="entry name" value="PLC-like phosphodiesterases"/>
    <property type="match status" value="1"/>
</dbReference>
<dbReference type="InterPro" id="IPR030395">
    <property type="entry name" value="GP_PDE_dom"/>
</dbReference>
<dbReference type="STRING" id="1798553.A3H70_00545"/>
<comment type="caution">
    <text evidence="2">The sequence shown here is derived from an EMBL/GenBank/DDBJ whole genome shotgun (WGS) entry which is preliminary data.</text>
</comment>
<dbReference type="PANTHER" id="PTHR46211:SF14">
    <property type="entry name" value="GLYCEROPHOSPHODIESTER PHOSPHODIESTERASE"/>
    <property type="match status" value="1"/>
</dbReference>
<reference evidence="2 3" key="1">
    <citation type="journal article" date="2016" name="Nat. Commun.">
        <title>Thousands of microbial genomes shed light on interconnected biogeochemical processes in an aquifer system.</title>
        <authorList>
            <person name="Anantharaman K."/>
            <person name="Brown C.T."/>
            <person name="Hug L.A."/>
            <person name="Sharon I."/>
            <person name="Castelle C.J."/>
            <person name="Probst A.J."/>
            <person name="Thomas B.C."/>
            <person name="Singh A."/>
            <person name="Wilkins M.J."/>
            <person name="Karaoz U."/>
            <person name="Brodie E.L."/>
            <person name="Williams K.H."/>
            <person name="Hubbard S.S."/>
            <person name="Banfield J.F."/>
        </authorList>
    </citation>
    <scope>NUCLEOTIDE SEQUENCE [LARGE SCALE GENOMIC DNA]</scope>
</reference>
<dbReference type="Proteomes" id="UP000178109">
    <property type="component" value="Unassembled WGS sequence"/>
</dbReference>
<sequence>MANRKNKEAESELLTLTDFLSYYNWKRQVIKEGRFWKKDFKDDFFSAVAPPRLIAHAGGGARGLTYTNSLEALNENYAQDFRYFEIDLSWTLDDKLVLIHDWEQTYKNLFNRADGPPFSLFFKNLKMNQGLTQMTLDDLYSWLKAHPDARIITDIKERNIEALQQIAQTDYRDYFIVQVYNEDEIQPAKDLGYQNIILTLYRADYDNAKVLDLAQKYDLFAITMSEARAAKGELLKQLNDKGVAVCLHTINDPQALPAWEEQGADGFYTDFIVPK</sequence>
<gene>
    <name evidence="2" type="ORF">A3H70_00545</name>
</gene>
<name>A0A1G2BUZ9_9BACT</name>
<dbReference type="GO" id="GO:0008081">
    <property type="term" value="F:phosphoric diester hydrolase activity"/>
    <property type="evidence" value="ECO:0007669"/>
    <property type="project" value="InterPro"/>
</dbReference>
<feature type="domain" description="GP-PDE" evidence="1">
    <location>
        <begin position="51"/>
        <end position="275"/>
    </location>
</feature>
<dbReference type="InterPro" id="IPR017946">
    <property type="entry name" value="PLC-like_Pdiesterase_TIM-brl"/>
</dbReference>
<organism evidence="2 3">
    <name type="scientific">Candidatus Komeilibacteria bacterium RIFCSPLOWO2_02_FULL_48_11</name>
    <dbReference type="NCBI Taxonomy" id="1798553"/>
    <lineage>
        <taxon>Bacteria</taxon>
        <taxon>Candidatus Komeiliibacteriota</taxon>
    </lineage>
</organism>
<dbReference type="Gene3D" id="3.20.20.190">
    <property type="entry name" value="Phosphatidylinositol (PI) phosphodiesterase"/>
    <property type="match status" value="1"/>
</dbReference>
<dbReference type="PROSITE" id="PS51704">
    <property type="entry name" value="GP_PDE"/>
    <property type="match status" value="1"/>
</dbReference>
<dbReference type="PANTHER" id="PTHR46211">
    <property type="entry name" value="GLYCEROPHOSPHORYL DIESTER PHOSPHODIESTERASE"/>
    <property type="match status" value="1"/>
</dbReference>
<evidence type="ECO:0000313" key="3">
    <source>
        <dbReference type="Proteomes" id="UP000178109"/>
    </source>
</evidence>
<evidence type="ECO:0000259" key="1">
    <source>
        <dbReference type="PROSITE" id="PS51704"/>
    </source>
</evidence>